<evidence type="ECO:0000313" key="2">
    <source>
        <dbReference type="EMBL" id="SEN17079.1"/>
    </source>
</evidence>
<sequence length="389" mass="43486">MQPDYLLLTAMEPSFSYWERTAFTDNADVIIIGSGIVGLSAALHLKKQQPTLKVLVLERGFLPSGASTKNAGFACFGTVSEQIEVINQSSEEEAMRLVAYKWKGLQRLRENLGDINIDYHQHGGHELFMDHEENHARNCIDQIDHLNKLLQQTIGRTDIYSVADEKVAAFGFSKVKHIIYNPLEGQIHTGKMMRALLYKIYELGVLVLNNCSISAIKQEDNAIRLNTSQGVFKAGKVILATNAFASQLYPELDVVPGRGQVMVTKPVPGLKLKGTYHFNKGYYYFRNIDNRVLFGGGRNLNYKAEETWDFGHTDEVKQQLITYLNEVILPGQNVEIDYWWSGIMGFGQQISPIVKQVQPGIFCAVRCNGMGVAMGSLVGEEVAELMLSS</sequence>
<dbReference type="PANTHER" id="PTHR13847">
    <property type="entry name" value="SARCOSINE DEHYDROGENASE-RELATED"/>
    <property type="match status" value="1"/>
</dbReference>
<dbReference type="Gene3D" id="3.50.50.60">
    <property type="entry name" value="FAD/NAD(P)-binding domain"/>
    <property type="match status" value="1"/>
</dbReference>
<dbReference type="EMBL" id="FOCL01000002">
    <property type="protein sequence ID" value="SEN17079.1"/>
    <property type="molecule type" value="Genomic_DNA"/>
</dbReference>
<feature type="domain" description="FAD dependent oxidoreductase" evidence="1">
    <location>
        <begin position="28"/>
        <end position="385"/>
    </location>
</feature>
<dbReference type="Pfam" id="PF01266">
    <property type="entry name" value="DAO"/>
    <property type="match status" value="1"/>
</dbReference>
<dbReference type="STRING" id="551995.SAMN05192574_102660"/>
<organism evidence="2 3">
    <name type="scientific">Mucilaginibacter gossypiicola</name>
    <dbReference type="NCBI Taxonomy" id="551995"/>
    <lineage>
        <taxon>Bacteria</taxon>
        <taxon>Pseudomonadati</taxon>
        <taxon>Bacteroidota</taxon>
        <taxon>Sphingobacteriia</taxon>
        <taxon>Sphingobacteriales</taxon>
        <taxon>Sphingobacteriaceae</taxon>
        <taxon>Mucilaginibacter</taxon>
    </lineage>
</organism>
<dbReference type="PANTHER" id="PTHR13847:SF281">
    <property type="entry name" value="FAD DEPENDENT OXIDOREDUCTASE DOMAIN-CONTAINING PROTEIN"/>
    <property type="match status" value="1"/>
</dbReference>
<dbReference type="SUPFAM" id="SSF51905">
    <property type="entry name" value="FAD/NAD(P)-binding domain"/>
    <property type="match status" value="1"/>
</dbReference>
<evidence type="ECO:0000259" key="1">
    <source>
        <dbReference type="Pfam" id="PF01266"/>
    </source>
</evidence>
<gene>
    <name evidence="2" type="ORF">SAMN05192574_102660</name>
</gene>
<dbReference type="InterPro" id="IPR036188">
    <property type="entry name" value="FAD/NAD-bd_sf"/>
</dbReference>
<accession>A0A1H8EC36</accession>
<dbReference type="GO" id="GO:0005737">
    <property type="term" value="C:cytoplasm"/>
    <property type="evidence" value="ECO:0007669"/>
    <property type="project" value="TreeGrafter"/>
</dbReference>
<keyword evidence="3" id="KW-1185">Reference proteome</keyword>
<reference evidence="3" key="1">
    <citation type="submission" date="2016-10" db="EMBL/GenBank/DDBJ databases">
        <authorList>
            <person name="Varghese N."/>
            <person name="Submissions S."/>
        </authorList>
    </citation>
    <scope>NUCLEOTIDE SEQUENCE [LARGE SCALE GENOMIC DNA]</scope>
    <source>
        <strain evidence="3">Gh-48</strain>
    </source>
</reference>
<dbReference type="Gene3D" id="3.30.9.10">
    <property type="entry name" value="D-Amino Acid Oxidase, subunit A, domain 2"/>
    <property type="match status" value="1"/>
</dbReference>
<dbReference type="AlphaFoldDB" id="A0A1H8EC36"/>
<evidence type="ECO:0000313" key="3">
    <source>
        <dbReference type="Proteomes" id="UP000198942"/>
    </source>
</evidence>
<name>A0A1H8EC36_9SPHI</name>
<protein>
    <submittedName>
        <fullName evidence="2">Glycine/D-amino acid oxidase</fullName>
    </submittedName>
</protein>
<dbReference type="InterPro" id="IPR006076">
    <property type="entry name" value="FAD-dep_OxRdtase"/>
</dbReference>
<proteinExistence type="predicted"/>
<dbReference type="Proteomes" id="UP000198942">
    <property type="component" value="Unassembled WGS sequence"/>
</dbReference>